<dbReference type="Pfam" id="PF13439">
    <property type="entry name" value="Glyco_transf_4"/>
    <property type="match status" value="1"/>
</dbReference>
<proteinExistence type="predicted"/>
<dbReference type="AlphaFoldDB" id="A0A9D5JWR4"/>
<organism evidence="4 5">
    <name type="scientific">candidate division KSB3 bacterium</name>
    <dbReference type="NCBI Taxonomy" id="2044937"/>
    <lineage>
        <taxon>Bacteria</taxon>
        <taxon>candidate division KSB3</taxon>
    </lineage>
</organism>
<dbReference type="EMBL" id="WJJP01000394">
    <property type="protein sequence ID" value="MBD3325327.1"/>
    <property type="molecule type" value="Genomic_DNA"/>
</dbReference>
<gene>
    <name evidence="4" type="ORF">GF339_12125</name>
</gene>
<reference evidence="4" key="1">
    <citation type="submission" date="2019-11" db="EMBL/GenBank/DDBJ databases">
        <title>Microbial mats filling the niche in hypersaline microbial mats.</title>
        <authorList>
            <person name="Wong H.L."/>
            <person name="Macleod F.I."/>
            <person name="White R.A. III"/>
            <person name="Burns B.P."/>
        </authorList>
    </citation>
    <scope>NUCLEOTIDE SEQUENCE</scope>
    <source>
        <strain evidence="4">Rbin_158</strain>
    </source>
</reference>
<dbReference type="Proteomes" id="UP000649604">
    <property type="component" value="Unassembled WGS sequence"/>
</dbReference>
<dbReference type="Pfam" id="PF00534">
    <property type="entry name" value="Glycos_transf_1"/>
    <property type="match status" value="1"/>
</dbReference>
<feature type="domain" description="Glycosyl transferase family 1" evidence="2">
    <location>
        <begin position="191"/>
        <end position="344"/>
    </location>
</feature>
<evidence type="ECO:0000259" key="3">
    <source>
        <dbReference type="Pfam" id="PF13439"/>
    </source>
</evidence>
<protein>
    <submittedName>
        <fullName evidence="4">Glycosyltransferase</fullName>
    </submittedName>
</protein>
<dbReference type="PANTHER" id="PTHR46401">
    <property type="entry name" value="GLYCOSYLTRANSFERASE WBBK-RELATED"/>
    <property type="match status" value="1"/>
</dbReference>
<accession>A0A9D5JWR4</accession>
<sequence>MRIGIDARMLDNTGIGRYLHNLLIHLARLDTRNDYVIFVNQENSRPVAQSNFTFIPLKRRVPLYSLQEQYWLPWEIRRQKLDLMHYPNFAIPLLQSCPYIVTIHDLIYYLYPDQCPSKTAHYYARGMLRYAVNHARTVITVSHHSKHDLLTAFQIPSEAIRVILQAADDRCGCASQDTATRNQVLQSYGIEPPYILYVGKHHPYKNIKTLLYAYAAHRDVFDRFQLVIAGRRDPRQHDLYETARRLEAGHRIRFTDFVPEQDVFALYQGAQLFVFPSLYEGFGLPPLEAMACGVPVITSNAASLPEVVGDAALQVPPTDVAALAGAMRRVLSDHTLWTTLKQKGLKRAQQFSWETAAIQLLQVYLQHA</sequence>
<dbReference type="CDD" id="cd03809">
    <property type="entry name" value="GT4_MtfB-like"/>
    <property type="match status" value="1"/>
</dbReference>
<evidence type="ECO:0000256" key="1">
    <source>
        <dbReference type="ARBA" id="ARBA00022679"/>
    </source>
</evidence>
<feature type="domain" description="Glycosyltransferase subfamily 4-like N-terminal" evidence="3">
    <location>
        <begin position="14"/>
        <end position="164"/>
    </location>
</feature>
<dbReference type="InterPro" id="IPR001296">
    <property type="entry name" value="Glyco_trans_1"/>
</dbReference>
<dbReference type="Gene3D" id="3.40.50.2000">
    <property type="entry name" value="Glycogen Phosphorylase B"/>
    <property type="match status" value="2"/>
</dbReference>
<keyword evidence="1" id="KW-0808">Transferase</keyword>
<dbReference type="GO" id="GO:0016757">
    <property type="term" value="F:glycosyltransferase activity"/>
    <property type="evidence" value="ECO:0007669"/>
    <property type="project" value="InterPro"/>
</dbReference>
<dbReference type="GO" id="GO:0009103">
    <property type="term" value="P:lipopolysaccharide biosynthetic process"/>
    <property type="evidence" value="ECO:0007669"/>
    <property type="project" value="TreeGrafter"/>
</dbReference>
<evidence type="ECO:0000313" key="4">
    <source>
        <dbReference type="EMBL" id="MBD3325327.1"/>
    </source>
</evidence>
<comment type="caution">
    <text evidence="4">The sequence shown here is derived from an EMBL/GenBank/DDBJ whole genome shotgun (WGS) entry which is preliminary data.</text>
</comment>
<dbReference type="InterPro" id="IPR028098">
    <property type="entry name" value="Glyco_trans_4-like_N"/>
</dbReference>
<dbReference type="PANTHER" id="PTHR46401:SF2">
    <property type="entry name" value="GLYCOSYLTRANSFERASE WBBK-RELATED"/>
    <property type="match status" value="1"/>
</dbReference>
<name>A0A9D5JWR4_9BACT</name>
<evidence type="ECO:0000313" key="5">
    <source>
        <dbReference type="Proteomes" id="UP000649604"/>
    </source>
</evidence>
<dbReference type="FunFam" id="3.40.50.2000:FF:000119">
    <property type="entry name" value="Glycosyl transferase group 1"/>
    <property type="match status" value="1"/>
</dbReference>
<dbReference type="SUPFAM" id="SSF53756">
    <property type="entry name" value="UDP-Glycosyltransferase/glycogen phosphorylase"/>
    <property type="match status" value="1"/>
</dbReference>
<evidence type="ECO:0000259" key="2">
    <source>
        <dbReference type="Pfam" id="PF00534"/>
    </source>
</evidence>